<name>A0A9W2XYV1_BETSP</name>
<dbReference type="InterPro" id="IPR019522">
    <property type="entry name" value="PIK3R5/6"/>
</dbReference>
<dbReference type="GO" id="GO:0005737">
    <property type="term" value="C:cytoplasm"/>
    <property type="evidence" value="ECO:0007669"/>
    <property type="project" value="UniProtKB-SubCell"/>
</dbReference>
<dbReference type="GO" id="GO:0005634">
    <property type="term" value="C:nucleus"/>
    <property type="evidence" value="ECO:0007669"/>
    <property type="project" value="UniProtKB-SubCell"/>
</dbReference>
<dbReference type="PANTHER" id="PTHR15593">
    <property type="entry name" value="PHOSPHATIDYLINOSITOL 3-KINASE REGULATORY SUBUNIT"/>
    <property type="match status" value="1"/>
</dbReference>
<evidence type="ECO:0000256" key="5">
    <source>
        <dbReference type="ARBA" id="ARBA00022490"/>
    </source>
</evidence>
<feature type="region of interest" description="Disordered" evidence="9">
    <location>
        <begin position="374"/>
        <end position="447"/>
    </location>
</feature>
<organism evidence="10 11">
    <name type="scientific">Betta splendens</name>
    <name type="common">Siamese fighting fish</name>
    <dbReference type="NCBI Taxonomy" id="158456"/>
    <lineage>
        <taxon>Eukaryota</taxon>
        <taxon>Metazoa</taxon>
        <taxon>Chordata</taxon>
        <taxon>Craniata</taxon>
        <taxon>Vertebrata</taxon>
        <taxon>Euteleostomi</taxon>
        <taxon>Actinopterygii</taxon>
        <taxon>Neopterygii</taxon>
        <taxon>Teleostei</taxon>
        <taxon>Neoteleostei</taxon>
        <taxon>Acanthomorphata</taxon>
        <taxon>Anabantaria</taxon>
        <taxon>Anabantiformes</taxon>
        <taxon>Anabantoidei</taxon>
        <taxon>Osphronemidae</taxon>
        <taxon>Betta</taxon>
    </lineage>
</organism>
<sequence length="897" mass="98600">MEQSSCTEDRIQHLLERCLCDLGLNTPDKALWNASFWTTPSLFPLKPSEEGTEPRFCSASAAGLCIGRWCLEELVKRDPNHFLILLQKILMKTKEVLERCQYELVVPLCLLFSSTLLSAPYVAPECVVLQEASILFRRFLSWPDPCCSASKHLLLVIQQELRAPGISFQRLVRAEQGASPGILGSRTITVLLLNPEEDVPPEVRSVSDQLSGSQQSSSDVASTLIQHGLQAVLGAKHDPRALHAVLQTKRAEELDQLLEAVTESMERAASTADPHAARRALSSSMERIRGSLVPADRTSDPGAVETFTLPFPKCHTCSWENDTFGTWFFSLIRSEPAASLTRGVSAGVLSDILTSDLDSLADCFSKAELDEDDVLDTSVDEEDEAEAPGADLQNHRISTTSSSYRDSTLSGWSVPTTSSGVESDFSEDTEERPDRQPRLRRKPKKKSRSLLGIERFSMLFKTPRSPSACRRAQSMAYHSISCQDAHGTRTQTKPGRWARPRQVHPLQLPPAAFPQRHVCVRRRPILSCSDPDVAAPPTLVRVVVFGGDREAGRLARAYSDLQQKENKSPRLTKMCKLQFYLVPSRRRTPGGPAPTEGQAGGSTKACADSNGAALEDSTADVAQMLGMLDPWYERSILSLLSLPPHVLGQSGSKDGDVSEAGASDERLPLLADMMLYYCRHAQQPVLVQLYRAELTLAGGDRRTEVFVHSLELGHSAGTRAVRAMGAASKRLGINEEREAIPLSLRVAYSKVAVSGRSRWTEGETVCTSINVFKACRKPEQLGSRIESLQLVMTEVVKRQSSKSKKCHNQHISVTEIKVDKVKVDAGDDGTTFAVCLDQDEKKFIQSVTRCEVSLCCKAGSSSDWRTYQALPGQVQPLHPSYCSLLCLPITCFSAPQA</sequence>
<gene>
    <name evidence="11" type="primary">LOC114860153</name>
</gene>
<dbReference type="Proteomes" id="UP000515150">
    <property type="component" value="Chromosome 8"/>
</dbReference>
<accession>A0A9W2XYV1</accession>
<evidence type="ECO:0000256" key="2">
    <source>
        <dbReference type="ARBA" id="ARBA00004202"/>
    </source>
</evidence>
<dbReference type="Pfam" id="PF10486">
    <property type="entry name" value="PI3K_1B_p101"/>
    <property type="match status" value="1"/>
</dbReference>
<feature type="compositionally biased region" description="Acidic residues" evidence="9">
    <location>
        <begin position="374"/>
        <end position="386"/>
    </location>
</feature>
<feature type="region of interest" description="Disordered" evidence="9">
    <location>
        <begin position="584"/>
        <end position="609"/>
    </location>
</feature>
<protein>
    <recommendedName>
        <fullName evidence="8">Phosphoinositide 3-kinase regulatory subunit 5</fullName>
    </recommendedName>
</protein>
<evidence type="ECO:0000256" key="1">
    <source>
        <dbReference type="ARBA" id="ARBA00004123"/>
    </source>
</evidence>
<keyword evidence="4" id="KW-1003">Cell membrane</keyword>
<comment type="subcellular location">
    <subcellularLocation>
        <location evidence="2">Cell membrane</location>
        <topology evidence="2">Peripheral membrane protein</topology>
    </subcellularLocation>
    <subcellularLocation>
        <location evidence="3">Cytoplasm</location>
    </subcellularLocation>
    <subcellularLocation>
        <location evidence="1">Nucleus</location>
    </subcellularLocation>
</comment>
<evidence type="ECO:0000256" key="7">
    <source>
        <dbReference type="ARBA" id="ARBA00023242"/>
    </source>
</evidence>
<evidence type="ECO:0000313" key="11">
    <source>
        <dbReference type="RefSeq" id="XP_055366755.1"/>
    </source>
</evidence>
<dbReference type="GO" id="GO:0005886">
    <property type="term" value="C:plasma membrane"/>
    <property type="evidence" value="ECO:0007669"/>
    <property type="project" value="UniProtKB-SubCell"/>
</dbReference>
<evidence type="ECO:0000313" key="10">
    <source>
        <dbReference type="Proteomes" id="UP000515150"/>
    </source>
</evidence>
<dbReference type="GO" id="GO:0005944">
    <property type="term" value="C:phosphatidylinositol 3-kinase complex, class IB"/>
    <property type="evidence" value="ECO:0007669"/>
    <property type="project" value="InterPro"/>
</dbReference>
<evidence type="ECO:0000256" key="4">
    <source>
        <dbReference type="ARBA" id="ARBA00022475"/>
    </source>
</evidence>
<keyword evidence="10" id="KW-1185">Reference proteome</keyword>
<keyword evidence="6" id="KW-0472">Membrane</keyword>
<evidence type="ECO:0000256" key="3">
    <source>
        <dbReference type="ARBA" id="ARBA00004496"/>
    </source>
</evidence>
<evidence type="ECO:0000256" key="9">
    <source>
        <dbReference type="SAM" id="MobiDB-lite"/>
    </source>
</evidence>
<dbReference type="RefSeq" id="XP_055366755.1">
    <property type="nucleotide sequence ID" value="XM_055510780.1"/>
</dbReference>
<dbReference type="GO" id="GO:0007186">
    <property type="term" value="P:G protein-coupled receptor signaling pathway"/>
    <property type="evidence" value="ECO:0007669"/>
    <property type="project" value="TreeGrafter"/>
</dbReference>
<proteinExistence type="predicted"/>
<reference evidence="11" key="1">
    <citation type="submission" date="2025-08" db="UniProtKB">
        <authorList>
            <consortium name="RefSeq"/>
        </authorList>
    </citation>
    <scope>IDENTIFICATION</scope>
</reference>
<keyword evidence="7" id="KW-0539">Nucleus</keyword>
<evidence type="ECO:0000256" key="8">
    <source>
        <dbReference type="ARBA" id="ARBA00040195"/>
    </source>
</evidence>
<evidence type="ECO:0000256" key="6">
    <source>
        <dbReference type="ARBA" id="ARBA00023136"/>
    </source>
</evidence>
<feature type="compositionally biased region" description="Basic residues" evidence="9">
    <location>
        <begin position="438"/>
        <end position="447"/>
    </location>
</feature>
<dbReference type="PANTHER" id="PTHR15593:SF2">
    <property type="entry name" value="PHOSPHOINOSITIDE 3-KINASE REGULATORY SUBUNIT 5"/>
    <property type="match status" value="1"/>
</dbReference>
<feature type="compositionally biased region" description="Polar residues" evidence="9">
    <location>
        <begin position="395"/>
        <end position="421"/>
    </location>
</feature>
<keyword evidence="5" id="KW-0963">Cytoplasm</keyword>
<dbReference type="AlphaFoldDB" id="A0A9W2XYV1"/>
<dbReference type="GeneID" id="114860153"/>
<dbReference type="GO" id="GO:0046935">
    <property type="term" value="F:1-phosphatidylinositol-3-kinase regulator activity"/>
    <property type="evidence" value="ECO:0007669"/>
    <property type="project" value="InterPro"/>
</dbReference>